<dbReference type="AlphaFoldDB" id="A0A1I0M964"/>
<sequence length="50" mass="5485">MQEIFEEYGEFIIEAISGVLLLGILALFFLGTPMNTMIQKFITSVLGGGM</sequence>
<dbReference type="RefSeq" id="WP_170841246.1">
    <property type="nucleotide sequence ID" value="NZ_FOJI01000001.1"/>
</dbReference>
<keyword evidence="1" id="KW-0812">Transmembrane</keyword>
<reference evidence="2 3" key="1">
    <citation type="submission" date="2016-10" db="EMBL/GenBank/DDBJ databases">
        <authorList>
            <person name="de Groot N.N."/>
        </authorList>
    </citation>
    <scope>NUCLEOTIDE SEQUENCE [LARGE SCALE GENOMIC DNA]</scope>
    <source>
        <strain evidence="2 3">DSM 9179</strain>
    </source>
</reference>
<keyword evidence="1" id="KW-0472">Membrane</keyword>
<evidence type="ECO:0000313" key="3">
    <source>
        <dbReference type="Proteomes" id="UP000199701"/>
    </source>
</evidence>
<evidence type="ECO:0000256" key="1">
    <source>
        <dbReference type="SAM" id="Phobius"/>
    </source>
</evidence>
<feature type="transmembrane region" description="Helical" evidence="1">
    <location>
        <begin position="12"/>
        <end position="30"/>
    </location>
</feature>
<protein>
    <submittedName>
        <fullName evidence="2">Uncharacterized protein</fullName>
    </submittedName>
</protein>
<dbReference type="STRING" id="99656.SAMN05421659_101312"/>
<keyword evidence="3" id="KW-1185">Reference proteome</keyword>
<organism evidence="2 3">
    <name type="scientific">[Clostridium] fimetarium</name>
    <dbReference type="NCBI Taxonomy" id="99656"/>
    <lineage>
        <taxon>Bacteria</taxon>
        <taxon>Bacillati</taxon>
        <taxon>Bacillota</taxon>
        <taxon>Clostridia</taxon>
        <taxon>Lachnospirales</taxon>
        <taxon>Lachnospiraceae</taxon>
    </lineage>
</organism>
<gene>
    <name evidence="2" type="ORF">SAMN05421659_101312</name>
</gene>
<keyword evidence="1" id="KW-1133">Transmembrane helix</keyword>
<evidence type="ECO:0000313" key="2">
    <source>
        <dbReference type="EMBL" id="SEV84862.1"/>
    </source>
</evidence>
<proteinExistence type="predicted"/>
<dbReference type="Proteomes" id="UP000199701">
    <property type="component" value="Unassembled WGS sequence"/>
</dbReference>
<name>A0A1I0M964_9FIRM</name>
<dbReference type="EMBL" id="FOJI01000001">
    <property type="protein sequence ID" value="SEV84862.1"/>
    <property type="molecule type" value="Genomic_DNA"/>
</dbReference>
<accession>A0A1I0M964</accession>